<dbReference type="Proteomes" id="UP000789508">
    <property type="component" value="Unassembled WGS sequence"/>
</dbReference>
<evidence type="ECO:0000313" key="3">
    <source>
        <dbReference type="Proteomes" id="UP000789508"/>
    </source>
</evidence>
<dbReference type="Pfam" id="PF12937">
    <property type="entry name" value="F-box-like"/>
    <property type="match status" value="1"/>
</dbReference>
<dbReference type="InterPro" id="IPR032675">
    <property type="entry name" value="LRR_dom_sf"/>
</dbReference>
<reference evidence="2" key="1">
    <citation type="submission" date="2021-06" db="EMBL/GenBank/DDBJ databases">
        <authorList>
            <person name="Kallberg Y."/>
            <person name="Tangrot J."/>
            <person name="Rosling A."/>
        </authorList>
    </citation>
    <scope>NUCLEOTIDE SEQUENCE</scope>
    <source>
        <strain evidence="2">FL130A</strain>
    </source>
</reference>
<dbReference type="AlphaFoldDB" id="A0A9N9C157"/>
<organism evidence="2 3">
    <name type="scientific">Ambispora leptoticha</name>
    <dbReference type="NCBI Taxonomy" id="144679"/>
    <lineage>
        <taxon>Eukaryota</taxon>
        <taxon>Fungi</taxon>
        <taxon>Fungi incertae sedis</taxon>
        <taxon>Mucoromycota</taxon>
        <taxon>Glomeromycotina</taxon>
        <taxon>Glomeromycetes</taxon>
        <taxon>Archaeosporales</taxon>
        <taxon>Ambisporaceae</taxon>
        <taxon>Ambispora</taxon>
    </lineage>
</organism>
<proteinExistence type="predicted"/>
<gene>
    <name evidence="2" type="ORF">ALEPTO_LOCUS7460</name>
</gene>
<dbReference type="EMBL" id="CAJVPS010003258">
    <property type="protein sequence ID" value="CAG8585436.1"/>
    <property type="molecule type" value="Genomic_DNA"/>
</dbReference>
<feature type="domain" description="F-box" evidence="1">
    <location>
        <begin position="7"/>
        <end position="44"/>
    </location>
</feature>
<name>A0A9N9C157_9GLOM</name>
<evidence type="ECO:0000259" key="1">
    <source>
        <dbReference type="Pfam" id="PF12937"/>
    </source>
</evidence>
<sequence length="543" mass="62366">MFQLNQDILLQIFTAIPDEKSLFNCLLVCREYCRCVVRILWQKPLDGIPSARLFRTYLACLPKESLQYLRDNGINIDPSISAACFDYISFAKHIDTLNLEISALKWCSPIWNSNNNDALQIWNMHSSEQQQKALLMVHELYKCFLDFNRCKNLLSLKVEIGTTGIKRVQEPPLFKVNFVFPCANSDNNALARLKRVILRGNFDKTSVLQRLTMKSRDIEFLALDCLEMDVPEKEAVESIKLIQMQRNLIHLRISHHNTSFTRIMAALASQKHSLASLELHWANFGTFSDTAIEGLIECVNLKALTLKGSHNGEPQISSKLSTVFARLQSLHFAESNTTLGSDFIASCLRTAGKKLCYLKFDKSMNFRGNARATITQTISQSCPNLEFLEITELDNNDVASILCSCKKLVDLIFTRLDPFDDRAFLELGPKFPPDLQYIKVDKVFRNQNLDYSLFINFLSNVGPNFKCFDWVHDRQTKLYPRETHLVPSKSINTGKVEMFEKCKEKSIDEIVESEFFGFLSHYPPNRSHEIMTKFQPKEDSIYD</sequence>
<evidence type="ECO:0000313" key="2">
    <source>
        <dbReference type="EMBL" id="CAG8585436.1"/>
    </source>
</evidence>
<dbReference type="Gene3D" id="3.80.10.10">
    <property type="entry name" value="Ribonuclease Inhibitor"/>
    <property type="match status" value="1"/>
</dbReference>
<keyword evidence="3" id="KW-1185">Reference proteome</keyword>
<protein>
    <submittedName>
        <fullName evidence="2">8749_t:CDS:1</fullName>
    </submittedName>
</protein>
<comment type="caution">
    <text evidence="2">The sequence shown here is derived from an EMBL/GenBank/DDBJ whole genome shotgun (WGS) entry which is preliminary data.</text>
</comment>
<accession>A0A9N9C157</accession>
<dbReference type="OrthoDB" id="421226at2759"/>
<dbReference type="SUPFAM" id="SSF52047">
    <property type="entry name" value="RNI-like"/>
    <property type="match status" value="1"/>
</dbReference>
<dbReference type="InterPro" id="IPR001810">
    <property type="entry name" value="F-box_dom"/>
</dbReference>